<evidence type="ECO:0000313" key="10">
    <source>
        <dbReference type="Proteomes" id="UP000241158"/>
    </source>
</evidence>
<dbReference type="EMBL" id="PGGN01000003">
    <property type="protein sequence ID" value="PSH56714.1"/>
    <property type="molecule type" value="Genomic_DNA"/>
</dbReference>
<dbReference type="OrthoDB" id="9782620at2"/>
<keyword evidence="4 8" id="KW-0378">Hydrolase</keyword>
<dbReference type="PANTHER" id="PTHR13604:SF0">
    <property type="entry name" value="ABASIC SITE PROCESSING PROTEIN HMCES"/>
    <property type="match status" value="1"/>
</dbReference>
<accession>A0A2P7AR56</accession>
<dbReference type="SUPFAM" id="SSF143081">
    <property type="entry name" value="BB1717-like"/>
    <property type="match status" value="1"/>
</dbReference>
<proteinExistence type="inferred from homology"/>
<keyword evidence="10" id="KW-1185">Reference proteome</keyword>
<keyword evidence="7" id="KW-0456">Lyase</keyword>
<keyword evidence="2 8" id="KW-0645">Protease</keyword>
<organism evidence="9 10">
    <name type="scientific">Phyllobacterium endophyticum</name>
    <dbReference type="NCBI Taxonomy" id="1149773"/>
    <lineage>
        <taxon>Bacteria</taxon>
        <taxon>Pseudomonadati</taxon>
        <taxon>Pseudomonadota</taxon>
        <taxon>Alphaproteobacteria</taxon>
        <taxon>Hyphomicrobiales</taxon>
        <taxon>Phyllobacteriaceae</taxon>
        <taxon>Phyllobacterium</taxon>
    </lineage>
</organism>
<evidence type="ECO:0000256" key="5">
    <source>
        <dbReference type="ARBA" id="ARBA00023124"/>
    </source>
</evidence>
<comment type="similarity">
    <text evidence="1 8">Belongs to the SOS response-associated peptidase family.</text>
</comment>
<dbReference type="GO" id="GO:0106300">
    <property type="term" value="P:protein-DNA covalent cross-linking repair"/>
    <property type="evidence" value="ECO:0007669"/>
    <property type="project" value="InterPro"/>
</dbReference>
<dbReference type="GO" id="GO:0003697">
    <property type="term" value="F:single-stranded DNA binding"/>
    <property type="evidence" value="ECO:0007669"/>
    <property type="project" value="InterPro"/>
</dbReference>
<name>A0A2P7AR56_9HYPH</name>
<evidence type="ECO:0000256" key="3">
    <source>
        <dbReference type="ARBA" id="ARBA00022763"/>
    </source>
</evidence>
<dbReference type="AlphaFoldDB" id="A0A2P7AR56"/>
<dbReference type="RefSeq" id="WP_106717460.1">
    <property type="nucleotide sequence ID" value="NZ_JACHXT010000003.1"/>
</dbReference>
<keyword evidence="6" id="KW-0238">DNA-binding</keyword>
<evidence type="ECO:0000256" key="4">
    <source>
        <dbReference type="ARBA" id="ARBA00022801"/>
    </source>
</evidence>
<gene>
    <name evidence="9" type="ORF">CU100_15290</name>
</gene>
<keyword evidence="3" id="KW-0227">DNA damage</keyword>
<comment type="caution">
    <text evidence="9">The sequence shown here is derived from an EMBL/GenBank/DDBJ whole genome shotgun (WGS) entry which is preliminary data.</text>
</comment>
<protein>
    <recommendedName>
        <fullName evidence="8">Abasic site processing protein</fullName>
        <ecNumber evidence="8">3.4.-.-</ecNumber>
    </recommendedName>
</protein>
<dbReference type="Pfam" id="PF02586">
    <property type="entry name" value="SRAP"/>
    <property type="match status" value="1"/>
</dbReference>
<evidence type="ECO:0000256" key="7">
    <source>
        <dbReference type="ARBA" id="ARBA00023239"/>
    </source>
</evidence>
<dbReference type="Proteomes" id="UP000241158">
    <property type="component" value="Unassembled WGS sequence"/>
</dbReference>
<evidence type="ECO:0000256" key="1">
    <source>
        <dbReference type="ARBA" id="ARBA00008136"/>
    </source>
</evidence>
<dbReference type="Gene3D" id="3.90.1680.20">
    <property type="match status" value="2"/>
</dbReference>
<evidence type="ECO:0000313" key="9">
    <source>
        <dbReference type="EMBL" id="PSH56714.1"/>
    </source>
</evidence>
<dbReference type="InterPro" id="IPR003738">
    <property type="entry name" value="SRAP"/>
</dbReference>
<dbReference type="EC" id="3.4.-.-" evidence="8"/>
<dbReference type="GO" id="GO:0016829">
    <property type="term" value="F:lyase activity"/>
    <property type="evidence" value="ECO:0007669"/>
    <property type="project" value="UniProtKB-KW"/>
</dbReference>
<dbReference type="GO" id="GO:0008233">
    <property type="term" value="F:peptidase activity"/>
    <property type="evidence" value="ECO:0007669"/>
    <property type="project" value="UniProtKB-KW"/>
</dbReference>
<keyword evidence="5" id="KW-0190">Covalent protein-DNA linkage</keyword>
<dbReference type="PANTHER" id="PTHR13604">
    <property type="entry name" value="DC12-RELATED"/>
    <property type="match status" value="1"/>
</dbReference>
<evidence type="ECO:0000256" key="6">
    <source>
        <dbReference type="ARBA" id="ARBA00023125"/>
    </source>
</evidence>
<sequence length="224" mass="25602">MCNLYNATTTHEAMRQLFLPVSDLTNRLTPQMDVFPDYPAPIGRKDASGDRELAIARWGMPTPPQFIKGDVDYGVTNIRNPRSPHWRRWMGPESRCVVPATSFSEYGPHLDPVTKKKPLFWFALNEEKPLFWFAGIWTPWYSIRKKKEGPVQADIFAFLTTEPNAVVKPIHEKAMPVILRTAEEIDIWMNAPAEEALQLQRPLPDEGLIVLPQPDTAEEEPLLL</sequence>
<evidence type="ECO:0000256" key="2">
    <source>
        <dbReference type="ARBA" id="ARBA00022670"/>
    </source>
</evidence>
<dbReference type="InterPro" id="IPR036590">
    <property type="entry name" value="SRAP-like"/>
</dbReference>
<reference evidence="10" key="1">
    <citation type="submission" date="2017-11" db="EMBL/GenBank/DDBJ databases">
        <authorList>
            <person name="Kuznetsova I."/>
            <person name="Sazanova A."/>
            <person name="Chirak E."/>
            <person name="Safronova V."/>
            <person name="Willems A."/>
        </authorList>
    </citation>
    <scope>NUCLEOTIDE SEQUENCE [LARGE SCALE GENOMIC DNA]</scope>
    <source>
        <strain evidence="10">PEPV15</strain>
    </source>
</reference>
<dbReference type="GO" id="GO:0006508">
    <property type="term" value="P:proteolysis"/>
    <property type="evidence" value="ECO:0007669"/>
    <property type="project" value="UniProtKB-KW"/>
</dbReference>
<evidence type="ECO:0000256" key="8">
    <source>
        <dbReference type="RuleBase" id="RU364100"/>
    </source>
</evidence>